<dbReference type="Proteomes" id="UP001521116">
    <property type="component" value="Unassembled WGS sequence"/>
</dbReference>
<feature type="region of interest" description="Disordered" evidence="1">
    <location>
        <begin position="244"/>
        <end position="354"/>
    </location>
</feature>
<feature type="compositionally biased region" description="Polar residues" evidence="1">
    <location>
        <begin position="565"/>
        <end position="583"/>
    </location>
</feature>
<keyword evidence="2" id="KW-0472">Membrane</keyword>
<feature type="transmembrane region" description="Helical" evidence="2">
    <location>
        <begin position="909"/>
        <end position="931"/>
    </location>
</feature>
<organism evidence="3 4">
    <name type="scientific">Neofusicoccum ribis</name>
    <dbReference type="NCBI Taxonomy" id="45134"/>
    <lineage>
        <taxon>Eukaryota</taxon>
        <taxon>Fungi</taxon>
        <taxon>Dikarya</taxon>
        <taxon>Ascomycota</taxon>
        <taxon>Pezizomycotina</taxon>
        <taxon>Dothideomycetes</taxon>
        <taxon>Dothideomycetes incertae sedis</taxon>
        <taxon>Botryosphaeriales</taxon>
        <taxon>Botryosphaeriaceae</taxon>
        <taxon>Neofusicoccum</taxon>
    </lineage>
</organism>
<feature type="compositionally biased region" description="Polar residues" evidence="1">
    <location>
        <begin position="461"/>
        <end position="479"/>
    </location>
</feature>
<feature type="compositionally biased region" description="Basic and acidic residues" evidence="1">
    <location>
        <begin position="272"/>
        <end position="293"/>
    </location>
</feature>
<evidence type="ECO:0000313" key="4">
    <source>
        <dbReference type="Proteomes" id="UP001521116"/>
    </source>
</evidence>
<name>A0ABR3SDN1_9PEZI</name>
<comment type="caution">
    <text evidence="3">The sequence shown here is derived from an EMBL/GenBank/DDBJ whole genome shotgun (WGS) entry which is preliminary data.</text>
</comment>
<sequence>MDNLLDRGDGAERPQRPLFDDLRSAHASIAKTRFQSPKQTPTHDHAEAMLSSVLPSTASSQKLDRRTSIMDRARGVFRKNYAKPVEVQGEGMKSIPYEATYENAIPASGAYYSSAPTMNDQHNTEDARPSVESWETVPASDSEMTLPVRHEDQASMYADSEYFSNSQFFGPLNSRRSVPFGVQNQITDYSGEVSYVFADTPQHSAKPSTDSQIVRSLSRTIDNTIGNIYDQYGGIDQTQATFSTEDLDTDEDDDASTIRVPSLRSIVPSSPRENRNSGLEKFDFGLDDRHSDNAESPTSSPVTPKDGDFPKVLGLMRASAGIPPNSPPPLAPPERSALRPAYTPVSDDYSNRASSYEDTRKLLGISSNVESPNVNRMSVITEGSRLSEGSKLPQSPLQEFIERCDSQRGTPDLGQANEKLADSQRGSWTTASTDDVTGPQVSEKENVAPRIPPMWMRASSPGPTSARNESPASMATDASATDWETLAQTTTAGGHSRENSEGQTLRHQAAFEDLSPMRRKNTNPWRNRVNTDGSSPVVGSATETRNIPRFPRDSELSFLPHSRNGKQSLSLNSSAGPSQASDSYACQLSPEQMTNYLAFGPSDEILEEHELSQLPQKSHAREFAHSSSFARTNSKIVSSDRFSMITGTPMGTGVRDAGSSTVGDSLSPASNIQAQQEVLPSSPPAVSTPARESLLTRSNNRMIYSPTTGGMNNAGANYRTRSTHISSPLARGSIVSSQSSRIPTVNSYGRKIDELRAASSTRAERHQRMRAASLGSSSRTTTPRAQGPMTIQRASVRGQRYPFAFELKHRDSMTMSSERSEFANIVRPDSTRTMEPLYRYSPHLNQLPRPDSSDMTEKVQKKTQLSWAIFAMCAWFPPTAILLFLGVLDGLMFHMSHREVEHVGQFQKKCALVAFILEIVALVVVLVLWLVHVI</sequence>
<keyword evidence="4" id="KW-1185">Reference proteome</keyword>
<protein>
    <submittedName>
        <fullName evidence="3">Uncharacterized protein</fullName>
    </submittedName>
</protein>
<reference evidence="3 4" key="1">
    <citation type="submission" date="2024-02" db="EMBL/GenBank/DDBJ databases">
        <title>De novo assembly and annotation of 12 fungi associated with fruit tree decline syndrome in Ontario, Canada.</title>
        <authorList>
            <person name="Sulman M."/>
            <person name="Ellouze W."/>
            <person name="Ilyukhin E."/>
        </authorList>
    </citation>
    <scope>NUCLEOTIDE SEQUENCE [LARGE SCALE GENOMIC DNA]</scope>
    <source>
        <strain evidence="3 4">M1-105</strain>
    </source>
</reference>
<evidence type="ECO:0000256" key="1">
    <source>
        <dbReference type="SAM" id="MobiDB-lite"/>
    </source>
</evidence>
<feature type="compositionally biased region" description="Acidic residues" evidence="1">
    <location>
        <begin position="245"/>
        <end position="255"/>
    </location>
</feature>
<gene>
    <name evidence="3" type="ORF">SLS56_010731</name>
</gene>
<feature type="region of interest" description="Disordered" evidence="1">
    <location>
        <begin position="1"/>
        <end position="20"/>
    </location>
</feature>
<keyword evidence="2" id="KW-0812">Transmembrane</keyword>
<feature type="compositionally biased region" description="Polar residues" evidence="1">
    <location>
        <begin position="424"/>
        <end position="435"/>
    </location>
</feature>
<keyword evidence="2" id="KW-1133">Transmembrane helix</keyword>
<accession>A0ABR3SDN1</accession>
<proteinExistence type="predicted"/>
<evidence type="ECO:0000256" key="2">
    <source>
        <dbReference type="SAM" id="Phobius"/>
    </source>
</evidence>
<feature type="compositionally biased region" description="Basic and acidic residues" evidence="1">
    <location>
        <begin position="756"/>
        <end position="766"/>
    </location>
</feature>
<feature type="compositionally biased region" description="Polar residues" evidence="1">
    <location>
        <begin position="522"/>
        <end position="534"/>
    </location>
</feature>
<feature type="region of interest" description="Disordered" evidence="1">
    <location>
        <begin position="756"/>
        <end position="788"/>
    </location>
</feature>
<feature type="region of interest" description="Disordered" evidence="1">
    <location>
        <begin position="407"/>
        <end position="583"/>
    </location>
</feature>
<evidence type="ECO:0000313" key="3">
    <source>
        <dbReference type="EMBL" id="KAL1618063.1"/>
    </source>
</evidence>
<feature type="compositionally biased region" description="Polar residues" evidence="1">
    <location>
        <begin position="774"/>
        <end position="784"/>
    </location>
</feature>
<dbReference type="EMBL" id="JAJVDC020000217">
    <property type="protein sequence ID" value="KAL1618063.1"/>
    <property type="molecule type" value="Genomic_DNA"/>
</dbReference>
<feature type="transmembrane region" description="Helical" evidence="2">
    <location>
        <begin position="865"/>
        <end position="888"/>
    </location>
</feature>